<dbReference type="GO" id="GO:0016301">
    <property type="term" value="F:kinase activity"/>
    <property type="evidence" value="ECO:0007669"/>
    <property type="project" value="UniProtKB-KW"/>
</dbReference>
<evidence type="ECO:0000256" key="4">
    <source>
        <dbReference type="ARBA" id="ARBA00022741"/>
    </source>
</evidence>
<evidence type="ECO:0000256" key="2">
    <source>
        <dbReference type="ARBA" id="ARBA00013059"/>
    </source>
</evidence>
<evidence type="ECO:0000256" key="8">
    <source>
        <dbReference type="SAM" id="MobiDB-lite"/>
    </source>
</evidence>
<comment type="caution">
    <text evidence="10">The sequence shown here is derived from an EMBL/GenBank/DDBJ whole genome shotgun (WGS) entry which is preliminary data.</text>
</comment>
<dbReference type="PANTHER" id="PTHR21499:SF3">
    <property type="entry name" value="ASPARTOKINASE"/>
    <property type="match status" value="1"/>
</dbReference>
<evidence type="ECO:0000256" key="1">
    <source>
        <dbReference type="ARBA" id="ARBA00010122"/>
    </source>
</evidence>
<dbReference type="SUPFAM" id="SSF53633">
    <property type="entry name" value="Carbamate kinase-like"/>
    <property type="match status" value="1"/>
</dbReference>
<reference evidence="10 11" key="1">
    <citation type="submission" date="2020-04" db="EMBL/GenBank/DDBJ databases">
        <authorList>
            <person name="Liu S."/>
        </authorList>
    </citation>
    <scope>NUCLEOTIDE SEQUENCE [LARGE SCALE GENOMIC DNA]</scope>
    <source>
        <strain evidence="10 11">CGMCC 1.15091</strain>
    </source>
</reference>
<accession>A0ABX1JWX1</accession>
<dbReference type="Pfam" id="PF00696">
    <property type="entry name" value="AA_kinase"/>
    <property type="match status" value="1"/>
</dbReference>
<keyword evidence="4" id="KW-0547">Nucleotide-binding</keyword>
<comment type="catalytic activity">
    <reaction evidence="7">
        <text>L-aspartate + ATP = 4-phospho-L-aspartate + ADP</text>
        <dbReference type="Rhea" id="RHEA:23776"/>
        <dbReference type="ChEBI" id="CHEBI:29991"/>
        <dbReference type="ChEBI" id="CHEBI:30616"/>
        <dbReference type="ChEBI" id="CHEBI:57535"/>
        <dbReference type="ChEBI" id="CHEBI:456216"/>
        <dbReference type="EC" id="2.7.2.4"/>
    </reaction>
</comment>
<keyword evidence="5 10" id="KW-0418">Kinase</keyword>
<name>A0ABX1JWX1_9MICC</name>
<evidence type="ECO:0000313" key="11">
    <source>
        <dbReference type="Proteomes" id="UP000523795"/>
    </source>
</evidence>
<dbReference type="EMBL" id="JAAZSR010000786">
    <property type="protein sequence ID" value="NKX52841.1"/>
    <property type="molecule type" value="Genomic_DNA"/>
</dbReference>
<dbReference type="EC" id="2.7.2.4" evidence="2"/>
<dbReference type="Proteomes" id="UP000523795">
    <property type="component" value="Unassembled WGS sequence"/>
</dbReference>
<gene>
    <name evidence="10" type="ORF">HER39_20140</name>
</gene>
<sequence>MYHRTAQENPFQEPDRTLQPPGSPAALESDFGAGLVVQKFGGPSVATAEAITRVARRIMDTYESGRRVVVVVSAMGDTTDDLLDLAGQVATAPSARELDLLLTTGGRISVALLALALANLGAVPHTFTGAKTGLITDEVHGKARVVAVDARRIRTSLSRGEIPIVAGFQGRSHRTREITTLGRGGSDITAIALA</sequence>
<evidence type="ECO:0000256" key="3">
    <source>
        <dbReference type="ARBA" id="ARBA00022679"/>
    </source>
</evidence>
<keyword evidence="6" id="KW-0067">ATP-binding</keyword>
<feature type="non-terminal residue" evidence="10">
    <location>
        <position position="194"/>
    </location>
</feature>
<evidence type="ECO:0000256" key="5">
    <source>
        <dbReference type="ARBA" id="ARBA00022777"/>
    </source>
</evidence>
<dbReference type="PANTHER" id="PTHR21499">
    <property type="entry name" value="ASPARTATE KINASE"/>
    <property type="match status" value="1"/>
</dbReference>
<protein>
    <recommendedName>
        <fullName evidence="2">aspartate kinase</fullName>
        <ecNumber evidence="2">2.7.2.4</ecNumber>
    </recommendedName>
</protein>
<comment type="similarity">
    <text evidence="1">Belongs to the aspartokinase family.</text>
</comment>
<dbReference type="InterPro" id="IPR036393">
    <property type="entry name" value="AceGlu_kinase-like_sf"/>
</dbReference>
<proteinExistence type="inferred from homology"/>
<organism evidence="10 11">
    <name type="scientific">Arthrobacter deserti</name>
    <dbReference type="NCBI Taxonomy" id="1742687"/>
    <lineage>
        <taxon>Bacteria</taxon>
        <taxon>Bacillati</taxon>
        <taxon>Actinomycetota</taxon>
        <taxon>Actinomycetes</taxon>
        <taxon>Micrococcales</taxon>
        <taxon>Micrococcaceae</taxon>
        <taxon>Arthrobacter</taxon>
    </lineage>
</organism>
<dbReference type="Gene3D" id="3.40.1160.10">
    <property type="entry name" value="Acetylglutamate kinase-like"/>
    <property type="match status" value="1"/>
</dbReference>
<feature type="region of interest" description="Disordered" evidence="8">
    <location>
        <begin position="1"/>
        <end position="25"/>
    </location>
</feature>
<evidence type="ECO:0000256" key="6">
    <source>
        <dbReference type="ARBA" id="ARBA00022840"/>
    </source>
</evidence>
<keyword evidence="11" id="KW-1185">Reference proteome</keyword>
<evidence type="ECO:0000313" key="10">
    <source>
        <dbReference type="EMBL" id="NKX52841.1"/>
    </source>
</evidence>
<evidence type="ECO:0000259" key="9">
    <source>
        <dbReference type="Pfam" id="PF00696"/>
    </source>
</evidence>
<keyword evidence="3" id="KW-0808">Transferase</keyword>
<feature type="domain" description="Aspartate/glutamate/uridylate kinase" evidence="9">
    <location>
        <begin position="35"/>
        <end position="194"/>
    </location>
</feature>
<evidence type="ECO:0000256" key="7">
    <source>
        <dbReference type="ARBA" id="ARBA00047872"/>
    </source>
</evidence>
<dbReference type="InterPro" id="IPR001048">
    <property type="entry name" value="Asp/Glu/Uridylate_kinase"/>
</dbReference>